<comment type="cofactor">
    <cofactor evidence="7">
        <name>Mg(2+)</name>
        <dbReference type="ChEBI" id="CHEBI:18420"/>
    </cofactor>
</comment>
<dbReference type="Pfam" id="PF00459">
    <property type="entry name" value="Inositol_P"/>
    <property type="match status" value="1"/>
</dbReference>
<reference evidence="8" key="1">
    <citation type="submission" date="2021-01" db="EMBL/GenBank/DDBJ databases">
        <authorList>
            <person name="Eckstrom K.M.E."/>
        </authorList>
    </citation>
    <scope>NUCLEOTIDE SEQUENCE</scope>
    <source>
        <strain evidence="8">UVCC 0001</strain>
    </source>
</reference>
<dbReference type="AlphaFoldDB" id="A0AAD9IKS5"/>
<evidence type="ECO:0000256" key="4">
    <source>
        <dbReference type="ARBA" id="ARBA00022842"/>
    </source>
</evidence>
<evidence type="ECO:0000256" key="6">
    <source>
        <dbReference type="ARBA" id="ARBA00044478"/>
    </source>
</evidence>
<feature type="binding site" evidence="7">
    <location>
        <position position="103"/>
    </location>
    <ligand>
        <name>Mg(2+)</name>
        <dbReference type="ChEBI" id="CHEBI:18420"/>
        <label>1</label>
        <note>catalytic</note>
    </ligand>
</feature>
<gene>
    <name evidence="8" type="ORF">QBZ16_000169</name>
</gene>
<evidence type="ECO:0000313" key="8">
    <source>
        <dbReference type="EMBL" id="KAK2080316.1"/>
    </source>
</evidence>
<dbReference type="InterPro" id="IPR050725">
    <property type="entry name" value="CysQ/Inositol_MonoPase"/>
</dbReference>
<name>A0AAD9IKS5_PROWI</name>
<feature type="binding site" evidence="7">
    <location>
        <position position="100"/>
    </location>
    <ligand>
        <name>Mg(2+)</name>
        <dbReference type="ChEBI" id="CHEBI:18420"/>
        <label>1</label>
        <note>catalytic</note>
    </ligand>
</feature>
<dbReference type="GO" id="GO:0046872">
    <property type="term" value="F:metal ion binding"/>
    <property type="evidence" value="ECO:0007669"/>
    <property type="project" value="UniProtKB-KW"/>
</dbReference>
<dbReference type="GO" id="GO:0004441">
    <property type="term" value="F:inositol-1,4-bisphosphate 1-phosphatase activity"/>
    <property type="evidence" value="ECO:0007669"/>
    <property type="project" value="UniProtKB-EC"/>
</dbReference>
<proteinExistence type="inferred from homology"/>
<comment type="catalytic activity">
    <reaction evidence="5">
        <text>1D-myo-inositol 1,3,4-trisphosphate + H2O = 1D-myo-inositol 3,4-bisphosphate + phosphate</text>
        <dbReference type="Rhea" id="RHEA:70319"/>
        <dbReference type="ChEBI" id="CHEBI:15377"/>
        <dbReference type="ChEBI" id="CHEBI:43474"/>
        <dbReference type="ChEBI" id="CHEBI:58414"/>
        <dbReference type="ChEBI" id="CHEBI:83241"/>
    </reaction>
    <physiologicalReaction direction="left-to-right" evidence="5">
        <dbReference type="Rhea" id="RHEA:70320"/>
    </physiologicalReaction>
</comment>
<evidence type="ECO:0000256" key="7">
    <source>
        <dbReference type="PIRSR" id="PIRSR600760-2"/>
    </source>
</evidence>
<feature type="binding site" evidence="7">
    <location>
        <position position="102"/>
    </location>
    <ligand>
        <name>Mg(2+)</name>
        <dbReference type="ChEBI" id="CHEBI:18420"/>
        <label>1</label>
        <note>catalytic</note>
    </ligand>
</feature>
<comment type="caution">
    <text evidence="8">The sequence shown here is derived from an EMBL/GenBank/DDBJ whole genome shotgun (WGS) entry which is preliminary data.</text>
</comment>
<comment type="catalytic activity">
    <reaction evidence="6">
        <text>1D-myo-inositol 1,4-bisphosphate + H2O = 1D-myo-inositol 4-phosphate + phosphate</text>
        <dbReference type="Rhea" id="RHEA:15553"/>
        <dbReference type="ChEBI" id="CHEBI:15377"/>
        <dbReference type="ChEBI" id="CHEBI:43474"/>
        <dbReference type="ChEBI" id="CHEBI:58282"/>
        <dbReference type="ChEBI" id="CHEBI:58469"/>
        <dbReference type="EC" id="3.1.3.57"/>
    </reaction>
    <physiologicalReaction direction="left-to-right" evidence="6">
        <dbReference type="Rhea" id="RHEA:15554"/>
    </physiologicalReaction>
</comment>
<dbReference type="CDD" id="cd01638">
    <property type="entry name" value="CysQ"/>
    <property type="match status" value="1"/>
</dbReference>
<evidence type="ECO:0000256" key="5">
    <source>
        <dbReference type="ARBA" id="ARBA00044465"/>
    </source>
</evidence>
<dbReference type="PANTHER" id="PTHR43028">
    <property type="entry name" value="3'(2'),5'-BISPHOSPHATE NUCLEOTIDASE 1"/>
    <property type="match status" value="1"/>
</dbReference>
<evidence type="ECO:0000256" key="1">
    <source>
        <dbReference type="ARBA" id="ARBA00009759"/>
    </source>
</evidence>
<dbReference type="SUPFAM" id="SSF56655">
    <property type="entry name" value="Carbohydrate phosphatase"/>
    <property type="match status" value="1"/>
</dbReference>
<dbReference type="Gene3D" id="3.30.540.10">
    <property type="entry name" value="Fructose-1,6-Bisphosphatase, subunit A, domain 1"/>
    <property type="match status" value="1"/>
</dbReference>
<dbReference type="PROSITE" id="PS00629">
    <property type="entry name" value="IMP_1"/>
    <property type="match status" value="1"/>
</dbReference>
<dbReference type="InterPro" id="IPR020583">
    <property type="entry name" value="Inositol_monoP_metal-BS"/>
</dbReference>
<evidence type="ECO:0000313" key="9">
    <source>
        <dbReference type="Proteomes" id="UP001255856"/>
    </source>
</evidence>
<feature type="binding site" evidence="7">
    <location>
        <position position="80"/>
    </location>
    <ligand>
        <name>Mg(2+)</name>
        <dbReference type="ChEBI" id="CHEBI:18420"/>
        <label>1</label>
        <note>catalytic</note>
    </ligand>
</feature>
<dbReference type="Proteomes" id="UP001255856">
    <property type="component" value="Unassembled WGS sequence"/>
</dbReference>
<accession>A0AAD9IKS5</accession>
<keyword evidence="4 7" id="KW-0460">Magnesium</keyword>
<keyword evidence="9" id="KW-1185">Reference proteome</keyword>
<evidence type="ECO:0000256" key="3">
    <source>
        <dbReference type="ARBA" id="ARBA00022723"/>
    </source>
</evidence>
<dbReference type="PANTHER" id="PTHR43028:SF5">
    <property type="entry name" value="3'(2'),5'-BISPHOSPHATE NUCLEOTIDASE 1"/>
    <property type="match status" value="1"/>
</dbReference>
<comment type="similarity">
    <text evidence="1">Belongs to the inositol monophosphatase superfamily.</text>
</comment>
<keyword evidence="3 7" id="KW-0479">Metal-binding</keyword>
<protein>
    <submittedName>
        <fullName evidence="8">Uncharacterized protein</fullName>
    </submittedName>
</protein>
<dbReference type="InterPro" id="IPR000760">
    <property type="entry name" value="Inositol_monophosphatase-like"/>
</dbReference>
<dbReference type="EMBL" id="JASFZW010000001">
    <property type="protein sequence ID" value="KAK2080316.1"/>
    <property type="molecule type" value="Genomic_DNA"/>
</dbReference>
<sequence length="227" mass="25021">MKNMTFGLHSHAHMKPLTVKLQEDIDVRDVVAIAEEAATAIMAVYHSENWEVEHKLDKSPLTRADREANAIICRGLRLFEENQLVDYNIRSRYQYSWCVDPLDGTKEFLKRSGEFTVNIALLKGSKPVLGVVQIPAQGKAYWAVAGHGAWCRPSKEAPPKQIHCATFNLSSPGLVIVGSVNHGSAETSEFVADFKEPKFAAMGSSLKLLMVGLAQSFLTHLSAILTS</sequence>
<organism evidence="8 9">
    <name type="scientific">Prototheca wickerhamii</name>
    <dbReference type="NCBI Taxonomy" id="3111"/>
    <lineage>
        <taxon>Eukaryota</taxon>
        <taxon>Viridiplantae</taxon>
        <taxon>Chlorophyta</taxon>
        <taxon>core chlorophytes</taxon>
        <taxon>Trebouxiophyceae</taxon>
        <taxon>Chlorellales</taxon>
        <taxon>Chlorellaceae</taxon>
        <taxon>Prototheca</taxon>
    </lineage>
</organism>
<evidence type="ECO:0000256" key="2">
    <source>
        <dbReference type="ARBA" id="ARBA00022671"/>
    </source>
</evidence>
<keyword evidence="2" id="KW-0452">Lithium</keyword>